<dbReference type="EMBL" id="JBHSCN010000005">
    <property type="protein sequence ID" value="MFC4243278.1"/>
    <property type="molecule type" value="Genomic_DNA"/>
</dbReference>
<protein>
    <submittedName>
        <fullName evidence="2">Response regulator transcription factor</fullName>
    </submittedName>
</protein>
<accession>A0ABV8Q7F0</accession>
<dbReference type="InterPro" id="IPR036388">
    <property type="entry name" value="WH-like_DNA-bd_sf"/>
</dbReference>
<dbReference type="InterPro" id="IPR016032">
    <property type="entry name" value="Sig_transdc_resp-reg_C-effctor"/>
</dbReference>
<dbReference type="SUPFAM" id="SSF52540">
    <property type="entry name" value="P-loop containing nucleoside triphosphate hydrolases"/>
    <property type="match status" value="1"/>
</dbReference>
<gene>
    <name evidence="2" type="ORF">ACFOYW_07815</name>
</gene>
<dbReference type="RefSeq" id="WP_390228291.1">
    <property type="nucleotide sequence ID" value="NZ_JBHSCN010000005.1"/>
</dbReference>
<dbReference type="Pfam" id="PF00196">
    <property type="entry name" value="GerE"/>
    <property type="match status" value="1"/>
</dbReference>
<evidence type="ECO:0000259" key="1">
    <source>
        <dbReference type="SMART" id="SM00421"/>
    </source>
</evidence>
<dbReference type="InterPro" id="IPR027417">
    <property type="entry name" value="P-loop_NTPase"/>
</dbReference>
<reference evidence="3" key="1">
    <citation type="journal article" date="2019" name="Int. J. Syst. Evol. Microbiol.">
        <title>The Global Catalogue of Microorganisms (GCM) 10K type strain sequencing project: providing services to taxonomists for standard genome sequencing and annotation.</title>
        <authorList>
            <consortium name="The Broad Institute Genomics Platform"/>
            <consortium name="The Broad Institute Genome Sequencing Center for Infectious Disease"/>
            <person name="Wu L."/>
            <person name="Ma J."/>
        </authorList>
    </citation>
    <scope>NUCLEOTIDE SEQUENCE [LARGE SCALE GENOMIC DNA]</scope>
    <source>
        <strain evidence="3">CGMCC 1.10363</strain>
    </source>
</reference>
<comment type="caution">
    <text evidence="2">The sequence shown here is derived from an EMBL/GenBank/DDBJ whole genome shotgun (WGS) entry which is preliminary data.</text>
</comment>
<dbReference type="SMART" id="SM00421">
    <property type="entry name" value="HTH_LUXR"/>
    <property type="match status" value="1"/>
</dbReference>
<dbReference type="Gene3D" id="1.10.10.10">
    <property type="entry name" value="Winged helix-like DNA-binding domain superfamily/Winged helix DNA-binding domain"/>
    <property type="match status" value="1"/>
</dbReference>
<organism evidence="2 3">
    <name type="scientific">Gryllotalpicola reticulitermitis</name>
    <dbReference type="NCBI Taxonomy" id="1184153"/>
    <lineage>
        <taxon>Bacteria</taxon>
        <taxon>Bacillati</taxon>
        <taxon>Actinomycetota</taxon>
        <taxon>Actinomycetes</taxon>
        <taxon>Micrococcales</taxon>
        <taxon>Microbacteriaceae</taxon>
        <taxon>Gryllotalpicola</taxon>
    </lineage>
</organism>
<evidence type="ECO:0000313" key="2">
    <source>
        <dbReference type="EMBL" id="MFC4243278.1"/>
    </source>
</evidence>
<proteinExistence type="predicted"/>
<dbReference type="Proteomes" id="UP001595900">
    <property type="component" value="Unassembled WGS sequence"/>
</dbReference>
<feature type="domain" description="HTH luxR-type" evidence="1">
    <location>
        <begin position="791"/>
        <end position="848"/>
    </location>
</feature>
<sequence>MTDEESPFHELVAAVVAAVGDGMNVLVTGPPGAGQVTLAGAVANELSFDRRMVRIVGMQSLQGRSFAALSVLKPARGSDAAAEYRGRPPRRVRYTELLVDATGATGVLFVERPELLDSDSAGVVAIAARHSGVPVVAISGHESPYGASAAFLNDIPPALRLSVPALSLAQIHALTQSMLGAPVEAETVARIAAQSAGLYDMVVGITTVGMRTGALALIDGRWQAVRELVTGDLAGWVEQLGTGIRERQRDVLRRMAAAIALGQHYSVVARERADVGRLMDVGLVKEQGGRLSVHPPLIADYVRSQRQVMERAEVPLAADSSSDAHPALVRTMGRRDSGSDAALSHDIRRHGLAAAQASRAAWLAEPTAARALPLLEALQSTGAEPDVIRAVVEDTAYVPEENYYVLMRIWWATYLGVTIGALDEGVASLQRIEDDAPEWGPLLATARAHLQVATGIDARPIAGELGVGESGVGESSDSSHEDLGLDRVVLLDRLLIGGRSRSALELSASPSDMSHPMFANALTVASHTALIFEGRVAEAIDAARSAMIAAEEAFDLGAIYAHAYVKMLGLFVAGRLDDAHRVLNRVLTLGTARPLYVSYQVGILDLGVVIETLRGESARAMVLAETVVGITGVRPLRGGLPGTSGFSAQRVLVPDDLASRLWSSAAYGAETGQLVTAVFAGVASLFTEFDREKADAVQHWAASADSPLLHLLGRFGVLLDRSAPDALIELADDFLDIGGGLYFARARLEAARAYYERGDRARGFEVASDTWQETEFMGPDRAGLFSELCAEIALTDRESEVAQAGAHIASTRDVAVLLHLSQRTVENYAYSAYRKSGATSREDVAQACEQWLRAPEAHLLGPLL</sequence>
<name>A0ABV8Q7F0_9MICO</name>
<dbReference type="InterPro" id="IPR000792">
    <property type="entry name" value="Tscrpt_reg_LuxR_C"/>
</dbReference>
<keyword evidence="3" id="KW-1185">Reference proteome</keyword>
<dbReference type="SUPFAM" id="SSF46894">
    <property type="entry name" value="C-terminal effector domain of the bipartite response regulators"/>
    <property type="match status" value="1"/>
</dbReference>
<evidence type="ECO:0000313" key="3">
    <source>
        <dbReference type="Proteomes" id="UP001595900"/>
    </source>
</evidence>